<dbReference type="PANTHER" id="PTHR35120">
    <property type="entry name" value="HISTONE ACETYLTRANSFERASE KAT6B-LIKE"/>
    <property type="match status" value="1"/>
</dbReference>
<dbReference type="Proteomes" id="UP001367508">
    <property type="component" value="Unassembled WGS sequence"/>
</dbReference>
<keyword evidence="3" id="KW-1185">Reference proteome</keyword>
<dbReference type="EMBL" id="JAYMYQ010000004">
    <property type="protein sequence ID" value="KAK7337479.1"/>
    <property type="molecule type" value="Genomic_DNA"/>
</dbReference>
<comment type="caution">
    <text evidence="2">The sequence shown here is derived from an EMBL/GenBank/DDBJ whole genome shotgun (WGS) entry which is preliminary data.</text>
</comment>
<feature type="coiled-coil region" evidence="1">
    <location>
        <begin position="117"/>
        <end position="183"/>
    </location>
</feature>
<organism evidence="2 3">
    <name type="scientific">Canavalia gladiata</name>
    <name type="common">Sword bean</name>
    <name type="synonym">Dolichos gladiatus</name>
    <dbReference type="NCBI Taxonomy" id="3824"/>
    <lineage>
        <taxon>Eukaryota</taxon>
        <taxon>Viridiplantae</taxon>
        <taxon>Streptophyta</taxon>
        <taxon>Embryophyta</taxon>
        <taxon>Tracheophyta</taxon>
        <taxon>Spermatophyta</taxon>
        <taxon>Magnoliopsida</taxon>
        <taxon>eudicotyledons</taxon>
        <taxon>Gunneridae</taxon>
        <taxon>Pentapetalae</taxon>
        <taxon>rosids</taxon>
        <taxon>fabids</taxon>
        <taxon>Fabales</taxon>
        <taxon>Fabaceae</taxon>
        <taxon>Papilionoideae</taxon>
        <taxon>50 kb inversion clade</taxon>
        <taxon>NPAAA clade</taxon>
        <taxon>indigoferoid/millettioid clade</taxon>
        <taxon>Phaseoleae</taxon>
        <taxon>Canavalia</taxon>
    </lineage>
</organism>
<gene>
    <name evidence="2" type="ORF">VNO77_18055</name>
</gene>
<evidence type="ECO:0000313" key="3">
    <source>
        <dbReference type="Proteomes" id="UP001367508"/>
    </source>
</evidence>
<sequence>MEGVFPYADSDMLIYDPRWTNFDSEVLLNGEQPVVNLDSVMMKKSPTRTIDYALLDDEELNPWIQNNDTSIDHNNNNNVPSENDFGNCMGQIELWTKRAMKMHKERESVLEHSVRDHDLLQQEIKQRDEVIERLRKELKREKARRSQQVSRLKRELHETEKLVENYREELNSVNCRFEEYKARVHPYLIPSDHAWRYGGSMLNTNIGHGQN</sequence>
<dbReference type="PANTHER" id="PTHR35120:SF2">
    <property type="entry name" value="AMINOTRANSFERASE-LIKE PLANT MOBILE DOMAIN-CONTAINING PROTEIN"/>
    <property type="match status" value="1"/>
</dbReference>
<proteinExistence type="predicted"/>
<protein>
    <submittedName>
        <fullName evidence="2">Uncharacterized protein</fullName>
    </submittedName>
</protein>
<evidence type="ECO:0000313" key="2">
    <source>
        <dbReference type="EMBL" id="KAK7337479.1"/>
    </source>
</evidence>
<keyword evidence="1" id="KW-0175">Coiled coil</keyword>
<dbReference type="AlphaFoldDB" id="A0AAN9LNH2"/>
<accession>A0AAN9LNH2</accession>
<evidence type="ECO:0000256" key="1">
    <source>
        <dbReference type="SAM" id="Coils"/>
    </source>
</evidence>
<name>A0AAN9LNH2_CANGL</name>
<reference evidence="2 3" key="1">
    <citation type="submission" date="2024-01" db="EMBL/GenBank/DDBJ databases">
        <title>The genomes of 5 underutilized Papilionoideae crops provide insights into root nodulation and disease resistanc.</title>
        <authorList>
            <person name="Jiang F."/>
        </authorList>
    </citation>
    <scope>NUCLEOTIDE SEQUENCE [LARGE SCALE GENOMIC DNA]</scope>
    <source>
        <strain evidence="2">LVBAO_FW01</strain>
        <tissue evidence="2">Leaves</tissue>
    </source>
</reference>